<sequence>MLLLYLLFLFLILLINDYKFSVNYKILLLPRNVTVVFCQINFNLLLFLLYFLPLLSIYFYYHVTIFGYYYLLIIMCLILLRKGVLFNYMIMCLKTISLQYCSIHSKKKKLKILNHINNIKKTQFNINVHHFINQYCDLKIVKKQILKALKITIYDLLLLLNYCFLKNIRMWHQGYI</sequence>
<keyword evidence="3" id="KW-1185">Reference proteome</keyword>
<dbReference type="EMBL" id="VYZN01000017">
    <property type="protein sequence ID" value="KAE9538016.1"/>
    <property type="molecule type" value="Genomic_DNA"/>
</dbReference>
<accession>A0A6G0TUS7</accession>
<feature type="transmembrane region" description="Helical" evidence="1">
    <location>
        <begin position="33"/>
        <end position="52"/>
    </location>
</feature>
<reference evidence="2 3" key="1">
    <citation type="submission" date="2019-08" db="EMBL/GenBank/DDBJ databases">
        <title>The genome of the soybean aphid Biotype 1, its phylome, world population structure and adaptation to the North American continent.</title>
        <authorList>
            <person name="Giordano R."/>
            <person name="Donthu R.K."/>
            <person name="Hernandez A.G."/>
            <person name="Wright C.L."/>
            <person name="Zimin A.V."/>
        </authorList>
    </citation>
    <scope>NUCLEOTIDE SEQUENCE [LARGE SCALE GENOMIC DNA]</scope>
    <source>
        <tissue evidence="2">Whole aphids</tissue>
    </source>
</reference>
<dbReference type="AlphaFoldDB" id="A0A6G0TUS7"/>
<feature type="transmembrane region" description="Helical" evidence="1">
    <location>
        <begin position="59"/>
        <end position="80"/>
    </location>
</feature>
<protein>
    <submittedName>
        <fullName evidence="2">Uncharacterized protein</fullName>
    </submittedName>
</protein>
<dbReference type="Proteomes" id="UP000475862">
    <property type="component" value="Unassembled WGS sequence"/>
</dbReference>
<evidence type="ECO:0000313" key="2">
    <source>
        <dbReference type="EMBL" id="KAE9538016.1"/>
    </source>
</evidence>
<gene>
    <name evidence="2" type="ORF">AGLY_005988</name>
</gene>
<organism evidence="2 3">
    <name type="scientific">Aphis glycines</name>
    <name type="common">Soybean aphid</name>
    <dbReference type="NCBI Taxonomy" id="307491"/>
    <lineage>
        <taxon>Eukaryota</taxon>
        <taxon>Metazoa</taxon>
        <taxon>Ecdysozoa</taxon>
        <taxon>Arthropoda</taxon>
        <taxon>Hexapoda</taxon>
        <taxon>Insecta</taxon>
        <taxon>Pterygota</taxon>
        <taxon>Neoptera</taxon>
        <taxon>Paraneoptera</taxon>
        <taxon>Hemiptera</taxon>
        <taxon>Sternorrhyncha</taxon>
        <taxon>Aphidomorpha</taxon>
        <taxon>Aphidoidea</taxon>
        <taxon>Aphididae</taxon>
        <taxon>Aphidini</taxon>
        <taxon>Aphis</taxon>
        <taxon>Aphis</taxon>
    </lineage>
</organism>
<proteinExistence type="predicted"/>
<comment type="caution">
    <text evidence="2">The sequence shown here is derived from an EMBL/GenBank/DDBJ whole genome shotgun (WGS) entry which is preliminary data.</text>
</comment>
<keyword evidence="1" id="KW-0812">Transmembrane</keyword>
<name>A0A6G0TUS7_APHGL</name>
<keyword evidence="1" id="KW-1133">Transmembrane helix</keyword>
<evidence type="ECO:0000256" key="1">
    <source>
        <dbReference type="SAM" id="Phobius"/>
    </source>
</evidence>
<evidence type="ECO:0000313" key="3">
    <source>
        <dbReference type="Proteomes" id="UP000475862"/>
    </source>
</evidence>
<keyword evidence="1" id="KW-0472">Membrane</keyword>